<dbReference type="Proteomes" id="UP001162480">
    <property type="component" value="Chromosome 6"/>
</dbReference>
<comment type="catalytic activity">
    <reaction evidence="10">
        <text>L-lysine(out) + L-arginine(in) = L-lysine(in) + L-arginine(out)</text>
        <dbReference type="Rhea" id="RHEA:70827"/>
        <dbReference type="ChEBI" id="CHEBI:32551"/>
        <dbReference type="ChEBI" id="CHEBI:32682"/>
    </reaction>
    <physiologicalReaction direction="left-to-right" evidence="10">
        <dbReference type="Rhea" id="RHEA:70828"/>
    </physiologicalReaction>
</comment>
<sequence length="489" mass="53588">MGEETVKLKKNLGLMSGITLIVGTMIGSGIFISPKGVLSNSGSVALSLIVWAGCGVLATFGALSYAELGTCVPKSGAEHAYFLFAYSPLGKIFGRIPCFLFDWVGLFIIRPTMFAVISLSLGTYAAKPFYENCDPPDSVVKLITIATMLLIAFINAWSVRVATTVQNVLTFAKLLAIAIISGGGIYKLATGSTEYIMEGFEDTITDPSIVALAFYNGLWSFDGWNNLNFVTEELKNPYRDLPLSIIIGIPLTTVCYVLTNIGYFSVMSKEEINASHAVAVFWGESVLGIMAWIMPMFVVMSCFGAANGVLFSTGRLCFVAGREGHFPRVFSYIHHKNLTPVPSVMFTALMGIIIIIPGKISTLIDFYSFSAWTVYGIGAFTVIYLRITQPKLKRPLKVPIVIPIIVVIMSAYLVLAPVIQNPKMEFFFAFLFICSGLIFYFPFVYKKISPPGIGRFQLFLQKLLCVVPSDDTSTEEEEMSELSSDAKKL</sequence>
<dbReference type="PANTHER" id="PTHR11785">
    <property type="entry name" value="AMINO ACID TRANSPORTER"/>
    <property type="match status" value="1"/>
</dbReference>
<evidence type="ECO:0000256" key="18">
    <source>
        <dbReference type="ARBA" id="ARBA00093193"/>
    </source>
</evidence>
<comment type="catalytic activity">
    <reaction evidence="12">
        <text>L-histidine(out) + L-arginine(in) = L-histidine(in) + L-arginine(out)</text>
        <dbReference type="Rhea" id="RHEA:71063"/>
        <dbReference type="ChEBI" id="CHEBI:32682"/>
        <dbReference type="ChEBI" id="CHEBI:57595"/>
    </reaction>
    <physiologicalReaction direction="left-to-right" evidence="12">
        <dbReference type="Rhea" id="RHEA:71064"/>
    </physiologicalReaction>
</comment>
<evidence type="ECO:0000256" key="9">
    <source>
        <dbReference type="ARBA" id="ARBA00023157"/>
    </source>
</evidence>
<keyword evidence="6 19" id="KW-0812">Transmembrane</keyword>
<dbReference type="InterPro" id="IPR050598">
    <property type="entry name" value="AminoAcid_Transporter"/>
</dbReference>
<feature type="transmembrane region" description="Helical" evidence="19">
    <location>
        <begin position="338"/>
        <end position="360"/>
    </location>
</feature>
<evidence type="ECO:0000256" key="4">
    <source>
        <dbReference type="ARBA" id="ARBA00022475"/>
    </source>
</evidence>
<feature type="transmembrane region" description="Helical" evidence="19">
    <location>
        <begin position="366"/>
        <end position="387"/>
    </location>
</feature>
<name>A0AA36AYA9_OCTVU</name>
<dbReference type="AlphaFoldDB" id="A0AA36AYA9"/>
<feature type="transmembrane region" description="Helical" evidence="19">
    <location>
        <begin position="138"/>
        <end position="159"/>
    </location>
</feature>
<evidence type="ECO:0000256" key="19">
    <source>
        <dbReference type="SAM" id="Phobius"/>
    </source>
</evidence>
<evidence type="ECO:0000256" key="17">
    <source>
        <dbReference type="ARBA" id="ARBA00083296"/>
    </source>
</evidence>
<keyword evidence="4" id="KW-1003">Cell membrane</keyword>
<keyword evidence="5" id="KW-0597">Phosphoprotein</keyword>
<evidence type="ECO:0000256" key="5">
    <source>
        <dbReference type="ARBA" id="ARBA00022553"/>
    </source>
</evidence>
<evidence type="ECO:0000313" key="20">
    <source>
        <dbReference type="EMBL" id="CAI9724531.1"/>
    </source>
</evidence>
<keyword evidence="3" id="KW-0813">Transport</keyword>
<keyword evidence="8 19" id="KW-0472">Membrane</keyword>
<evidence type="ECO:0000256" key="15">
    <source>
        <dbReference type="ARBA" id="ARBA00074336"/>
    </source>
</evidence>
<evidence type="ECO:0000256" key="7">
    <source>
        <dbReference type="ARBA" id="ARBA00022989"/>
    </source>
</evidence>
<feature type="transmembrane region" description="Helical" evidence="19">
    <location>
        <begin position="12"/>
        <end position="32"/>
    </location>
</feature>
<feature type="transmembrane region" description="Helical" evidence="19">
    <location>
        <begin position="171"/>
        <end position="189"/>
    </location>
</feature>
<dbReference type="Pfam" id="PF13520">
    <property type="entry name" value="AA_permease_2"/>
    <property type="match status" value="1"/>
</dbReference>
<comment type="subcellular location">
    <subcellularLocation>
        <location evidence="1">Apical cell membrane</location>
        <topology evidence="1">Multi-pass membrane protein</topology>
    </subcellularLocation>
</comment>
<feature type="transmembrane region" description="Helical" evidence="19">
    <location>
        <begin position="426"/>
        <end position="445"/>
    </location>
</feature>
<comment type="catalytic activity">
    <reaction evidence="13">
        <text>L-cysteine(out) + L-arginine(in) = L-cysteine(in) + L-arginine(out)</text>
        <dbReference type="Rhea" id="RHEA:71071"/>
        <dbReference type="ChEBI" id="CHEBI:32682"/>
        <dbReference type="ChEBI" id="CHEBI:35235"/>
    </reaction>
    <physiologicalReaction direction="left-to-right" evidence="13">
        <dbReference type="Rhea" id="RHEA:71072"/>
    </physiologicalReaction>
</comment>
<reference evidence="20" key="1">
    <citation type="submission" date="2023-08" db="EMBL/GenBank/DDBJ databases">
        <authorList>
            <person name="Alioto T."/>
            <person name="Alioto T."/>
            <person name="Gomez Garrido J."/>
        </authorList>
    </citation>
    <scope>NUCLEOTIDE SEQUENCE</scope>
</reference>
<evidence type="ECO:0000256" key="14">
    <source>
        <dbReference type="ARBA" id="ARBA00052732"/>
    </source>
</evidence>
<evidence type="ECO:0000256" key="13">
    <source>
        <dbReference type="ARBA" id="ARBA00052179"/>
    </source>
</evidence>
<comment type="catalytic activity">
    <reaction evidence="11">
        <text>L-cystine(out) + L-arginine(in) = L-cystine(in) + L-arginine(out)</text>
        <dbReference type="Rhea" id="RHEA:71075"/>
        <dbReference type="ChEBI" id="CHEBI:32682"/>
        <dbReference type="ChEBI" id="CHEBI:35491"/>
    </reaction>
    <physiologicalReaction direction="left-to-right" evidence="11">
        <dbReference type="Rhea" id="RHEA:71076"/>
    </physiologicalReaction>
</comment>
<gene>
    <name evidence="20" type="ORF">OCTVUL_1B001462</name>
</gene>
<keyword evidence="9" id="KW-1015">Disulfide bond</keyword>
<dbReference type="GO" id="GO:0015179">
    <property type="term" value="F:L-amino acid transmembrane transporter activity"/>
    <property type="evidence" value="ECO:0007669"/>
    <property type="project" value="TreeGrafter"/>
</dbReference>
<feature type="transmembrane region" description="Helical" evidence="19">
    <location>
        <begin position="103"/>
        <end position="126"/>
    </location>
</feature>
<evidence type="ECO:0000313" key="21">
    <source>
        <dbReference type="Proteomes" id="UP001162480"/>
    </source>
</evidence>
<dbReference type="GO" id="GO:0016324">
    <property type="term" value="C:apical plasma membrane"/>
    <property type="evidence" value="ECO:0007669"/>
    <property type="project" value="UniProtKB-SubCell"/>
</dbReference>
<keyword evidence="21" id="KW-1185">Reference proteome</keyword>
<evidence type="ECO:0000256" key="8">
    <source>
        <dbReference type="ARBA" id="ARBA00023136"/>
    </source>
</evidence>
<feature type="transmembrane region" description="Helical" evidence="19">
    <location>
        <begin position="286"/>
        <end position="306"/>
    </location>
</feature>
<dbReference type="InterPro" id="IPR002293">
    <property type="entry name" value="AA/rel_permease1"/>
</dbReference>
<evidence type="ECO:0000256" key="1">
    <source>
        <dbReference type="ARBA" id="ARBA00004424"/>
    </source>
</evidence>
<evidence type="ECO:0000256" key="6">
    <source>
        <dbReference type="ARBA" id="ARBA00022692"/>
    </source>
</evidence>
<feature type="transmembrane region" description="Helical" evidence="19">
    <location>
        <begin position="44"/>
        <end position="68"/>
    </location>
</feature>
<dbReference type="Gene3D" id="1.20.1740.10">
    <property type="entry name" value="Amino acid/polyamine transporter I"/>
    <property type="match status" value="1"/>
</dbReference>
<evidence type="ECO:0000256" key="10">
    <source>
        <dbReference type="ARBA" id="ARBA00051323"/>
    </source>
</evidence>
<evidence type="ECO:0000256" key="12">
    <source>
        <dbReference type="ARBA" id="ARBA00051835"/>
    </source>
</evidence>
<dbReference type="FunFam" id="1.20.1740.10:FF:000015">
    <property type="entry name" value="B(0,+)-type amino acid transporter 1"/>
    <property type="match status" value="1"/>
</dbReference>
<accession>A0AA36AYA9</accession>
<dbReference type="PANTHER" id="PTHR11785:SF512">
    <property type="entry name" value="SOBREMESA, ISOFORM B"/>
    <property type="match status" value="1"/>
</dbReference>
<dbReference type="EMBL" id="OX597819">
    <property type="protein sequence ID" value="CAI9724531.1"/>
    <property type="molecule type" value="Genomic_DNA"/>
</dbReference>
<comment type="catalytic activity">
    <reaction evidence="14">
        <text>L-leucine(out) + L-arginine(in) = L-leucine(in) + L-arginine(out)</text>
        <dbReference type="Rhea" id="RHEA:71059"/>
        <dbReference type="ChEBI" id="CHEBI:32682"/>
        <dbReference type="ChEBI" id="CHEBI:57427"/>
    </reaction>
    <physiologicalReaction direction="left-to-right" evidence="14">
        <dbReference type="Rhea" id="RHEA:71060"/>
    </physiologicalReaction>
</comment>
<evidence type="ECO:0000256" key="2">
    <source>
        <dbReference type="ARBA" id="ARBA00009523"/>
    </source>
</evidence>
<evidence type="ECO:0000256" key="11">
    <source>
        <dbReference type="ARBA" id="ARBA00051814"/>
    </source>
</evidence>
<evidence type="ECO:0000256" key="16">
    <source>
        <dbReference type="ARBA" id="ARBA00079910"/>
    </source>
</evidence>
<protein>
    <recommendedName>
        <fullName evidence="15">b(0,+)-type amino acid transporter 1</fullName>
    </recommendedName>
    <alternativeName>
        <fullName evidence="16">Glycoprotein-associated amino acid transporter b0,+AT1</fullName>
    </alternativeName>
    <alternativeName>
        <fullName evidence="17">Solute carrier family 7 member 9</fullName>
    </alternativeName>
</protein>
<keyword evidence="7 19" id="KW-1133">Transmembrane helix</keyword>
<dbReference type="PIRSF" id="PIRSF006060">
    <property type="entry name" value="AA_transporter"/>
    <property type="match status" value="1"/>
</dbReference>
<proteinExistence type="inferred from homology"/>
<comment type="similarity">
    <text evidence="2">Belongs to the amino acid-polyamine-organocation (APC) superfamily.</text>
</comment>
<feature type="transmembrane region" description="Helical" evidence="19">
    <location>
        <begin position="243"/>
        <end position="266"/>
    </location>
</feature>
<comment type="catalytic activity">
    <reaction evidence="18">
        <text>L-phenylalanine(out) + L-arginine(in) = L-phenylalanine(in) + L-arginine(out)</text>
        <dbReference type="Rhea" id="RHEA:71067"/>
        <dbReference type="ChEBI" id="CHEBI:32682"/>
        <dbReference type="ChEBI" id="CHEBI:58095"/>
    </reaction>
    <physiologicalReaction direction="left-to-right" evidence="18">
        <dbReference type="Rhea" id="RHEA:71068"/>
    </physiologicalReaction>
</comment>
<organism evidence="20 21">
    <name type="scientific">Octopus vulgaris</name>
    <name type="common">Common octopus</name>
    <dbReference type="NCBI Taxonomy" id="6645"/>
    <lineage>
        <taxon>Eukaryota</taxon>
        <taxon>Metazoa</taxon>
        <taxon>Spiralia</taxon>
        <taxon>Lophotrochozoa</taxon>
        <taxon>Mollusca</taxon>
        <taxon>Cephalopoda</taxon>
        <taxon>Coleoidea</taxon>
        <taxon>Octopodiformes</taxon>
        <taxon>Octopoda</taxon>
        <taxon>Incirrata</taxon>
        <taxon>Octopodidae</taxon>
        <taxon>Octopus</taxon>
    </lineage>
</organism>
<evidence type="ECO:0000256" key="3">
    <source>
        <dbReference type="ARBA" id="ARBA00022448"/>
    </source>
</evidence>
<feature type="transmembrane region" description="Helical" evidence="19">
    <location>
        <begin position="399"/>
        <end position="420"/>
    </location>
</feature>